<evidence type="ECO:0000256" key="5">
    <source>
        <dbReference type="ARBA" id="ARBA00022490"/>
    </source>
</evidence>
<gene>
    <name evidence="15" type="ORF">R3P38DRAFT_3251431</name>
</gene>
<dbReference type="GO" id="GO:0003729">
    <property type="term" value="F:mRNA binding"/>
    <property type="evidence" value="ECO:0007669"/>
    <property type="project" value="InterPro"/>
</dbReference>
<evidence type="ECO:0000256" key="3">
    <source>
        <dbReference type="ARBA" id="ARBA00009548"/>
    </source>
</evidence>
<organism evidence="15 16">
    <name type="scientific">Favolaschia claudopus</name>
    <dbReference type="NCBI Taxonomy" id="2862362"/>
    <lineage>
        <taxon>Eukaryota</taxon>
        <taxon>Fungi</taxon>
        <taxon>Dikarya</taxon>
        <taxon>Basidiomycota</taxon>
        <taxon>Agaricomycotina</taxon>
        <taxon>Agaricomycetes</taxon>
        <taxon>Agaricomycetidae</taxon>
        <taxon>Agaricales</taxon>
        <taxon>Marasmiineae</taxon>
        <taxon>Mycenaceae</taxon>
        <taxon>Favolaschia</taxon>
    </lineage>
</organism>
<keyword evidence="8" id="KW-0810">Translation regulation</keyword>
<protein>
    <submittedName>
        <fullName evidence="15">Btz domain-containing protein</fullName>
    </submittedName>
</protein>
<dbReference type="Pfam" id="PF09405">
    <property type="entry name" value="Btz"/>
    <property type="match status" value="1"/>
</dbReference>
<dbReference type="GO" id="GO:0000184">
    <property type="term" value="P:nuclear-transcribed mRNA catabolic process, nonsense-mediated decay"/>
    <property type="evidence" value="ECO:0007669"/>
    <property type="project" value="UniProtKB-KW"/>
</dbReference>
<feature type="compositionally biased region" description="Polar residues" evidence="13">
    <location>
        <begin position="652"/>
        <end position="663"/>
    </location>
</feature>
<evidence type="ECO:0000256" key="10">
    <source>
        <dbReference type="ARBA" id="ARBA00023161"/>
    </source>
</evidence>
<dbReference type="GO" id="GO:0051028">
    <property type="term" value="P:mRNA transport"/>
    <property type="evidence" value="ECO:0007669"/>
    <property type="project" value="UniProtKB-KW"/>
</dbReference>
<feature type="region of interest" description="Disordered" evidence="13">
    <location>
        <begin position="198"/>
        <end position="233"/>
    </location>
</feature>
<keyword evidence="11" id="KW-0508">mRNA splicing</keyword>
<evidence type="ECO:0000256" key="6">
    <source>
        <dbReference type="ARBA" id="ARBA00022664"/>
    </source>
</evidence>
<reference evidence="15 16" key="1">
    <citation type="journal article" date="2024" name="J Genomics">
        <title>Draft genome sequencing and assembly of Favolaschia claudopus CIRM-BRFM 2984 isolated from oak limbs.</title>
        <authorList>
            <person name="Navarro D."/>
            <person name="Drula E."/>
            <person name="Chaduli D."/>
            <person name="Cazenave R."/>
            <person name="Ahrendt S."/>
            <person name="Wang J."/>
            <person name="Lipzen A."/>
            <person name="Daum C."/>
            <person name="Barry K."/>
            <person name="Grigoriev I.V."/>
            <person name="Favel A."/>
            <person name="Rosso M.N."/>
            <person name="Martin F."/>
        </authorList>
    </citation>
    <scope>NUCLEOTIDE SEQUENCE [LARGE SCALE GENOMIC DNA]</scope>
    <source>
        <strain evidence="15 16">CIRM-BRFM 2984</strain>
    </source>
</reference>
<keyword evidence="7" id="KW-0509">mRNA transport</keyword>
<evidence type="ECO:0000256" key="11">
    <source>
        <dbReference type="ARBA" id="ARBA00023187"/>
    </source>
</evidence>
<evidence type="ECO:0000256" key="1">
    <source>
        <dbReference type="ARBA" id="ARBA00004123"/>
    </source>
</evidence>
<feature type="region of interest" description="Disordered" evidence="13">
    <location>
        <begin position="477"/>
        <end position="507"/>
    </location>
</feature>
<feature type="region of interest" description="Disordered" evidence="13">
    <location>
        <begin position="1"/>
        <end position="78"/>
    </location>
</feature>
<evidence type="ECO:0000313" key="15">
    <source>
        <dbReference type="EMBL" id="KAK7062067.1"/>
    </source>
</evidence>
<dbReference type="AlphaFoldDB" id="A0AAW0EA56"/>
<evidence type="ECO:0000256" key="7">
    <source>
        <dbReference type="ARBA" id="ARBA00022816"/>
    </source>
</evidence>
<feature type="compositionally biased region" description="Low complexity" evidence="13">
    <location>
        <begin position="629"/>
        <end position="639"/>
    </location>
</feature>
<evidence type="ECO:0000256" key="2">
    <source>
        <dbReference type="ARBA" id="ARBA00004496"/>
    </source>
</evidence>
<feature type="region of interest" description="Disordered" evidence="13">
    <location>
        <begin position="247"/>
        <end position="274"/>
    </location>
</feature>
<dbReference type="GO" id="GO:0005737">
    <property type="term" value="C:cytoplasm"/>
    <property type="evidence" value="ECO:0007669"/>
    <property type="project" value="UniProtKB-SubCell"/>
</dbReference>
<keyword evidence="6" id="KW-0507">mRNA processing</keyword>
<sequence>MPSKRPAARRRGRGPQGSEFEEEVERAARSDSDDSEETDEDDEDESDSESEPDEPVSRRLTPNTSHSPDDDQKAPSFFAATPATWADLVEGGDDTAALPVISFADLDANAVHSVRIAEPQHESTDDEPEQQDTRPVASSSRHPPPPSRPAHSARQAYQQRLDSDPSFVPVVGEFWGHDDRLLDKDLRSLSGWWRGRWQGRGRARGNGFPPRGRGRGGFSGPQEAAPPAAVSPMDRAWTHDGYEEMQRRREETRVRPQFPRGGPPPMRGSPTFRARGMTRIPGRIWFTMKPEHMWTKQHDAFLYLDHALKARPGQPPGVRVRLPGANALVIRAIPRPTRAVKLPQKPAVVDNDYVVRLPPRAGKGKAAASSTTQDDDEAFTVKLPPQPQAQVVQPLRMPTPPPANPLQPDADGWVRPTPAAVALAEAAASPPAVAAPVLPALTTHAQQLSAAPPPFFPFAPPAPNNFTFPPAPAYHNPTPPHNPNFPQQHPPPTFQTHTPPPGFSTHTPPPLAFGTPPAFSAPLPPGVAIDVHGMPFELASGRPVVLQPAAVMYTPQPFVHHQAQMSLGHAHSMSMGHAHTPSMTMQPMPLPMNGAVGAGPDPSMFAFARTGRVEIRPPPGIASPPQTTIPISPAARSPLSPSPLSPRKEPPTLTSRTSSTGAAKQQKLRTGAAAFVPSHGGTPSMSMSVSLPAAADAGAYLAANGNAGYENGNVGVNGVNGYDAAGVNGAGYEANGYDVYGGGAGGGYGAPAGTTYYYPYYTAPAGDGTVYYQ</sequence>
<feature type="compositionally biased region" description="Acidic residues" evidence="13">
    <location>
        <begin position="33"/>
        <end position="54"/>
    </location>
</feature>
<dbReference type="GO" id="GO:0035145">
    <property type="term" value="C:exon-exon junction complex"/>
    <property type="evidence" value="ECO:0007669"/>
    <property type="project" value="InterPro"/>
</dbReference>
<keyword evidence="5" id="KW-0963">Cytoplasm</keyword>
<dbReference type="EMBL" id="JAWWNJ010000002">
    <property type="protein sequence ID" value="KAK7062067.1"/>
    <property type="molecule type" value="Genomic_DNA"/>
</dbReference>
<name>A0AAW0EA56_9AGAR</name>
<accession>A0AAW0EA56</accession>
<keyword evidence="9" id="KW-0694">RNA-binding</keyword>
<dbReference type="GO" id="GO:0006417">
    <property type="term" value="P:regulation of translation"/>
    <property type="evidence" value="ECO:0007669"/>
    <property type="project" value="UniProtKB-KW"/>
</dbReference>
<comment type="subcellular location">
    <subcellularLocation>
        <location evidence="2">Cytoplasm</location>
    </subcellularLocation>
    <subcellularLocation>
        <location evidence="1">Nucleus</location>
    </subcellularLocation>
</comment>
<evidence type="ECO:0000313" key="16">
    <source>
        <dbReference type="Proteomes" id="UP001362999"/>
    </source>
</evidence>
<dbReference type="GO" id="GO:0008380">
    <property type="term" value="P:RNA splicing"/>
    <property type="evidence" value="ECO:0007669"/>
    <property type="project" value="UniProtKB-KW"/>
</dbReference>
<evidence type="ECO:0000256" key="12">
    <source>
        <dbReference type="ARBA" id="ARBA00023242"/>
    </source>
</evidence>
<evidence type="ECO:0000256" key="8">
    <source>
        <dbReference type="ARBA" id="ARBA00022845"/>
    </source>
</evidence>
<evidence type="ECO:0000256" key="9">
    <source>
        <dbReference type="ARBA" id="ARBA00022884"/>
    </source>
</evidence>
<feature type="region of interest" description="Disordered" evidence="13">
    <location>
        <begin position="615"/>
        <end position="669"/>
    </location>
</feature>
<evidence type="ECO:0000256" key="13">
    <source>
        <dbReference type="SAM" id="MobiDB-lite"/>
    </source>
</evidence>
<comment type="caution">
    <text evidence="15">The sequence shown here is derived from an EMBL/GenBank/DDBJ whole genome shotgun (WGS) entry which is preliminary data.</text>
</comment>
<dbReference type="InterPro" id="IPR018545">
    <property type="entry name" value="Btz_dom"/>
</dbReference>
<keyword evidence="4" id="KW-0813">Transport</keyword>
<evidence type="ECO:0000259" key="14">
    <source>
        <dbReference type="Pfam" id="PF09405"/>
    </source>
</evidence>
<feature type="compositionally biased region" description="Basic residues" evidence="13">
    <location>
        <begin position="1"/>
        <end position="13"/>
    </location>
</feature>
<keyword evidence="12" id="KW-0539">Nucleus</keyword>
<dbReference type="GO" id="GO:0006397">
    <property type="term" value="P:mRNA processing"/>
    <property type="evidence" value="ECO:0007669"/>
    <property type="project" value="UniProtKB-KW"/>
</dbReference>
<proteinExistence type="inferred from homology"/>
<keyword evidence="10" id="KW-0866">Nonsense-mediated mRNA decay</keyword>
<feature type="region of interest" description="Disordered" evidence="13">
    <location>
        <begin position="113"/>
        <end position="163"/>
    </location>
</feature>
<evidence type="ECO:0000256" key="4">
    <source>
        <dbReference type="ARBA" id="ARBA00022448"/>
    </source>
</evidence>
<dbReference type="Proteomes" id="UP001362999">
    <property type="component" value="Unassembled WGS sequence"/>
</dbReference>
<feature type="domain" description="Btz" evidence="14">
    <location>
        <begin position="147"/>
        <end position="255"/>
    </location>
</feature>
<comment type="similarity">
    <text evidence="3">Belongs to the CASC3 family.</text>
</comment>
<keyword evidence="16" id="KW-1185">Reference proteome</keyword>